<dbReference type="InterPro" id="IPR032675">
    <property type="entry name" value="LRR_dom_sf"/>
</dbReference>
<dbReference type="OrthoDB" id="3221235at2759"/>
<keyword evidence="2" id="KW-1185">Reference proteome</keyword>
<dbReference type="Gene3D" id="1.20.1280.50">
    <property type="match status" value="1"/>
</dbReference>
<dbReference type="AlphaFoldDB" id="A0A9P7G2I4"/>
<protein>
    <recommendedName>
        <fullName evidence="3">F-box domain-containing protein</fullName>
    </recommendedName>
</protein>
<reference evidence="1" key="1">
    <citation type="submission" date="2020-07" db="EMBL/GenBank/DDBJ databases">
        <authorList>
            <person name="Nieuwenhuis M."/>
            <person name="Van De Peppel L.J.J."/>
        </authorList>
    </citation>
    <scope>NUCLEOTIDE SEQUENCE</scope>
    <source>
        <strain evidence="1">AP01</strain>
        <tissue evidence="1">Mycelium</tissue>
    </source>
</reference>
<sequence length="481" mass="54258">MLIDKKYLEIREKVLSDAGIRNELVLLPHEIESSKALLRDYEAALAKLDRHLASLFVRTGRIEERLHTFHVAVAPHKRIPVELLSKIFAYCEPDPLYIDGQPVPPNTLYPWVLGQVCSLWRLISRHDSRLWRSITLKANAASERLCKILPTFVSKTLVIRDSGCSVTSAGKIIPQVSKLDIEMKAVEFKHLFDCLSADIFGNIETLYIYLRCSSRDQGMPIVLTEALSSMDKLRTLRLGCDESGIVPQALSLGFPCRQIVSLDISGVEGVDVVAISTYIQEFKSCESLRITLTDYDDGITIADTQLVMHTFRTLPRSLCSLVIKAHPYHEFFNSMHLVFQNILPEAWARLVFLDLMAADIEDGATIDQILRQCVQLASFRSTVPCAGSPIDVRVREIVLPHLTSLYFARIEDSWVFQRLRVPLLKDIVLENLPEETWNLDIATVHEMISSSGRSVQTWVETNGDRFAKKVNVVVVGSNDVV</sequence>
<dbReference type="Gene3D" id="3.80.10.10">
    <property type="entry name" value="Ribonuclease Inhibitor"/>
    <property type="match status" value="1"/>
</dbReference>
<dbReference type="EMBL" id="JABCKV010000456">
    <property type="protein sequence ID" value="KAG5640893.1"/>
    <property type="molecule type" value="Genomic_DNA"/>
</dbReference>
<reference evidence="1" key="2">
    <citation type="submission" date="2021-10" db="EMBL/GenBank/DDBJ databases">
        <title>Phylogenomics reveals ancestral predisposition of the termite-cultivated fungus Termitomyces towards a domesticated lifestyle.</title>
        <authorList>
            <person name="Auxier B."/>
            <person name="Grum-Grzhimaylo A."/>
            <person name="Cardenas M.E."/>
            <person name="Lodge J.D."/>
            <person name="Laessoe T."/>
            <person name="Pedersen O."/>
            <person name="Smith M.E."/>
            <person name="Kuyper T.W."/>
            <person name="Franco-Molano E.A."/>
            <person name="Baroni T.J."/>
            <person name="Aanen D.K."/>
        </authorList>
    </citation>
    <scope>NUCLEOTIDE SEQUENCE</scope>
    <source>
        <strain evidence="1">AP01</strain>
        <tissue evidence="1">Mycelium</tissue>
    </source>
</reference>
<dbReference type="Proteomes" id="UP000775547">
    <property type="component" value="Unassembled WGS sequence"/>
</dbReference>
<comment type="caution">
    <text evidence="1">The sequence shown here is derived from an EMBL/GenBank/DDBJ whole genome shotgun (WGS) entry which is preliminary data.</text>
</comment>
<organism evidence="1 2">
    <name type="scientific">Asterophora parasitica</name>
    <dbReference type="NCBI Taxonomy" id="117018"/>
    <lineage>
        <taxon>Eukaryota</taxon>
        <taxon>Fungi</taxon>
        <taxon>Dikarya</taxon>
        <taxon>Basidiomycota</taxon>
        <taxon>Agaricomycotina</taxon>
        <taxon>Agaricomycetes</taxon>
        <taxon>Agaricomycetidae</taxon>
        <taxon>Agaricales</taxon>
        <taxon>Tricholomatineae</taxon>
        <taxon>Lyophyllaceae</taxon>
        <taxon>Asterophora</taxon>
    </lineage>
</organism>
<name>A0A9P7G2I4_9AGAR</name>
<evidence type="ECO:0000313" key="1">
    <source>
        <dbReference type="EMBL" id="KAG5640893.1"/>
    </source>
</evidence>
<evidence type="ECO:0000313" key="2">
    <source>
        <dbReference type="Proteomes" id="UP000775547"/>
    </source>
</evidence>
<accession>A0A9P7G2I4</accession>
<dbReference type="SUPFAM" id="SSF52047">
    <property type="entry name" value="RNI-like"/>
    <property type="match status" value="1"/>
</dbReference>
<proteinExistence type="predicted"/>
<gene>
    <name evidence="1" type="ORF">DXG03_006694</name>
</gene>
<evidence type="ECO:0008006" key="3">
    <source>
        <dbReference type="Google" id="ProtNLM"/>
    </source>
</evidence>